<dbReference type="EMBL" id="ML213506">
    <property type="protein sequence ID" value="TFK54347.1"/>
    <property type="molecule type" value="Genomic_DNA"/>
</dbReference>
<dbReference type="OrthoDB" id="2205812at2759"/>
<evidence type="ECO:0000313" key="1">
    <source>
        <dbReference type="EMBL" id="TFK54347.1"/>
    </source>
</evidence>
<accession>A0A5C3NBS9</accession>
<evidence type="ECO:0000313" key="2">
    <source>
        <dbReference type="Proteomes" id="UP000305948"/>
    </source>
</evidence>
<evidence type="ECO:0008006" key="3">
    <source>
        <dbReference type="Google" id="ProtNLM"/>
    </source>
</evidence>
<dbReference type="Proteomes" id="UP000305948">
    <property type="component" value="Unassembled WGS sequence"/>
</dbReference>
<name>A0A5C3NBS9_9AGAM</name>
<gene>
    <name evidence="1" type="ORF">OE88DRAFT_1624744</name>
</gene>
<organism evidence="1 2">
    <name type="scientific">Heliocybe sulcata</name>
    <dbReference type="NCBI Taxonomy" id="5364"/>
    <lineage>
        <taxon>Eukaryota</taxon>
        <taxon>Fungi</taxon>
        <taxon>Dikarya</taxon>
        <taxon>Basidiomycota</taxon>
        <taxon>Agaricomycotina</taxon>
        <taxon>Agaricomycetes</taxon>
        <taxon>Gloeophyllales</taxon>
        <taxon>Gloeophyllaceae</taxon>
        <taxon>Heliocybe</taxon>
    </lineage>
</organism>
<dbReference type="AlphaFoldDB" id="A0A5C3NBS9"/>
<reference evidence="1 2" key="1">
    <citation type="journal article" date="2019" name="Nat. Ecol. Evol.">
        <title>Megaphylogeny resolves global patterns of mushroom evolution.</title>
        <authorList>
            <person name="Varga T."/>
            <person name="Krizsan K."/>
            <person name="Foldi C."/>
            <person name="Dima B."/>
            <person name="Sanchez-Garcia M."/>
            <person name="Sanchez-Ramirez S."/>
            <person name="Szollosi G.J."/>
            <person name="Szarkandi J.G."/>
            <person name="Papp V."/>
            <person name="Albert L."/>
            <person name="Andreopoulos W."/>
            <person name="Angelini C."/>
            <person name="Antonin V."/>
            <person name="Barry K.W."/>
            <person name="Bougher N.L."/>
            <person name="Buchanan P."/>
            <person name="Buyck B."/>
            <person name="Bense V."/>
            <person name="Catcheside P."/>
            <person name="Chovatia M."/>
            <person name="Cooper J."/>
            <person name="Damon W."/>
            <person name="Desjardin D."/>
            <person name="Finy P."/>
            <person name="Geml J."/>
            <person name="Haridas S."/>
            <person name="Hughes K."/>
            <person name="Justo A."/>
            <person name="Karasinski D."/>
            <person name="Kautmanova I."/>
            <person name="Kiss B."/>
            <person name="Kocsube S."/>
            <person name="Kotiranta H."/>
            <person name="LaButti K.M."/>
            <person name="Lechner B.E."/>
            <person name="Liimatainen K."/>
            <person name="Lipzen A."/>
            <person name="Lukacs Z."/>
            <person name="Mihaltcheva S."/>
            <person name="Morgado L.N."/>
            <person name="Niskanen T."/>
            <person name="Noordeloos M.E."/>
            <person name="Ohm R.A."/>
            <person name="Ortiz-Santana B."/>
            <person name="Ovrebo C."/>
            <person name="Racz N."/>
            <person name="Riley R."/>
            <person name="Savchenko A."/>
            <person name="Shiryaev A."/>
            <person name="Soop K."/>
            <person name="Spirin V."/>
            <person name="Szebenyi C."/>
            <person name="Tomsovsky M."/>
            <person name="Tulloss R.E."/>
            <person name="Uehling J."/>
            <person name="Grigoriev I.V."/>
            <person name="Vagvolgyi C."/>
            <person name="Papp T."/>
            <person name="Martin F.M."/>
            <person name="Miettinen O."/>
            <person name="Hibbett D.S."/>
            <person name="Nagy L.G."/>
        </authorList>
    </citation>
    <scope>NUCLEOTIDE SEQUENCE [LARGE SCALE GENOMIC DNA]</scope>
    <source>
        <strain evidence="1 2">OMC1185</strain>
    </source>
</reference>
<sequence>MLQASPTIHGFQVPGILDNVLVTLFADDTTVYLRKADRYADLILCLETWCRASGARFNSEKTEIIPVGSASHRSRVLTTRCLHPDDTPLPASIHIAQDGEAVRSLGAWIGNNVDNSAPWEATLDKVNHTLTRFLRGHPTLFEKTHLIQATVGGMTQYLTKVQGMPPPVEDALVKITRRFIWEENSSNPPIALDHLYKPATKGGLSLLDLKARNDAIELTWLRAYLDLSPHRPTWAFVTDLLLNVLAPDGIAEAALFNTFLQKWDVPLAGHRAARLPQDVLLMLRTARCYGVAFAPRKLSSALKRQLPAFYLLGAPPHTYIAPKIDCLIHEHAAKTIHDLLRVSNRLRDPPRFGTHHPRRNCACSDCTSDRHHGCANPH</sequence>
<protein>
    <recommendedName>
        <fullName evidence="3">Reverse transcriptase domain-containing protein</fullName>
    </recommendedName>
</protein>
<dbReference type="STRING" id="5364.A0A5C3NBS9"/>
<proteinExistence type="predicted"/>
<keyword evidence="2" id="KW-1185">Reference proteome</keyword>